<comment type="caution">
    <text evidence="2">The sequence shown here is derived from an EMBL/GenBank/DDBJ whole genome shotgun (WGS) entry which is preliminary data.</text>
</comment>
<dbReference type="PANTHER" id="PTHR36844">
    <property type="entry name" value="PROTEASE PRSW"/>
    <property type="match status" value="1"/>
</dbReference>
<feature type="transmembrane region" description="Helical" evidence="1">
    <location>
        <begin position="20"/>
        <end position="40"/>
    </location>
</feature>
<dbReference type="Pfam" id="PF13367">
    <property type="entry name" value="PrsW-protease"/>
    <property type="match status" value="1"/>
</dbReference>
<feature type="transmembrane region" description="Helical" evidence="1">
    <location>
        <begin position="60"/>
        <end position="80"/>
    </location>
</feature>
<dbReference type="PANTHER" id="PTHR36844:SF1">
    <property type="entry name" value="PROTEASE PRSW"/>
    <property type="match status" value="1"/>
</dbReference>
<keyword evidence="1" id="KW-0812">Transmembrane</keyword>
<accession>A0ABX0ZCT3</accession>
<evidence type="ECO:0000313" key="3">
    <source>
        <dbReference type="Proteomes" id="UP000783871"/>
    </source>
</evidence>
<name>A0ABX0ZCT3_9ACTN</name>
<feature type="transmembrane region" description="Helical" evidence="1">
    <location>
        <begin position="269"/>
        <end position="288"/>
    </location>
</feature>
<feature type="transmembrane region" description="Helical" evidence="1">
    <location>
        <begin position="193"/>
        <end position="221"/>
    </location>
</feature>
<gene>
    <name evidence="2" type="ORF">HCJ94_28125</name>
</gene>
<feature type="transmembrane region" description="Helical" evidence="1">
    <location>
        <begin position="335"/>
        <end position="360"/>
    </location>
</feature>
<dbReference type="InterPro" id="IPR026898">
    <property type="entry name" value="PrsW"/>
</dbReference>
<dbReference type="Proteomes" id="UP000783871">
    <property type="component" value="Unassembled WGS sequence"/>
</dbReference>
<keyword evidence="2" id="KW-0482">Metalloprotease</keyword>
<keyword evidence="2" id="KW-0378">Hydrolase</keyword>
<proteinExistence type="predicted"/>
<sequence>MSTDLSLDRPGSARHGDPRFGPALMIAAAMSLTYLLGALVAWVKPFSASHGMQLPGMTRVLILSVAASWVVVLVIWVAGLRPASDPASTGRLKHALQAVSAAVLILPFTVEDLHRLTQHPGTALICLPSTGFALWIAYQVQRYHRIPVWLLLALFGWGALVAGGFGGAMNFWFQELAPVYLQDAPTLQDVWDRIYTGLALNASIFEELGKAAGLAMAYFLFRRQFSGIVSGLVLGASVGLGFNFIETVLYMNWTDWGTAGFQYWMRQSVGLMGGHVAFSAIAGAGFGVARQIAEPLPRRIAVGSGLLAAVGGHFFNNIVLLAVRHTEPDWLPSNGVVNVLIAQPLLLLALQGPFVVIYLLMLRGGLRTQVLGLTAEMTAEAQTGRGAITAPEIDVLMSPSRRLWFTTTVLRRHGPAAYRALNRLHVAQFDLAMQRWHASRKDPGDQDASVEALRDQVLRLKGRQAVVLTEAREAEVPA</sequence>
<reference evidence="2 3" key="1">
    <citation type="submission" date="2020-03" db="EMBL/GenBank/DDBJ databases">
        <title>WGS of actinomycetes isolated from Thailand.</title>
        <authorList>
            <person name="Thawai C."/>
        </authorList>
    </citation>
    <scope>NUCLEOTIDE SEQUENCE [LARGE SCALE GENOMIC DNA]</scope>
    <source>
        <strain evidence="2 3">HSS6-12</strain>
    </source>
</reference>
<keyword evidence="3" id="KW-1185">Reference proteome</keyword>
<dbReference type="RefSeq" id="WP_168004040.1">
    <property type="nucleotide sequence ID" value="NZ_JAATEO010000053.1"/>
</dbReference>
<feature type="transmembrane region" description="Helical" evidence="1">
    <location>
        <begin position="122"/>
        <end position="138"/>
    </location>
</feature>
<feature type="transmembrane region" description="Helical" evidence="1">
    <location>
        <begin position="300"/>
        <end position="323"/>
    </location>
</feature>
<dbReference type="GO" id="GO:0008237">
    <property type="term" value="F:metallopeptidase activity"/>
    <property type="evidence" value="ECO:0007669"/>
    <property type="project" value="UniProtKB-KW"/>
</dbReference>
<keyword evidence="1" id="KW-1133">Transmembrane helix</keyword>
<organism evidence="2 3">
    <name type="scientific">Micromonospora thermarum</name>
    <dbReference type="NCBI Taxonomy" id="2720024"/>
    <lineage>
        <taxon>Bacteria</taxon>
        <taxon>Bacillati</taxon>
        <taxon>Actinomycetota</taxon>
        <taxon>Actinomycetes</taxon>
        <taxon>Micromonosporales</taxon>
        <taxon>Micromonosporaceae</taxon>
        <taxon>Micromonospora</taxon>
    </lineage>
</organism>
<keyword evidence="2" id="KW-0645">Protease</keyword>
<feature type="transmembrane region" description="Helical" evidence="1">
    <location>
        <begin position="228"/>
        <end position="249"/>
    </location>
</feature>
<dbReference type="EMBL" id="JAATEO010000053">
    <property type="protein sequence ID" value="NJP35726.1"/>
    <property type="molecule type" value="Genomic_DNA"/>
</dbReference>
<evidence type="ECO:0000313" key="2">
    <source>
        <dbReference type="EMBL" id="NJP35726.1"/>
    </source>
</evidence>
<protein>
    <submittedName>
        <fullName evidence="2">PrsW family intramembrane metalloprotease</fullName>
    </submittedName>
</protein>
<keyword evidence="1" id="KW-0472">Membrane</keyword>
<feature type="transmembrane region" description="Helical" evidence="1">
    <location>
        <begin position="150"/>
        <end position="173"/>
    </location>
</feature>
<evidence type="ECO:0000256" key="1">
    <source>
        <dbReference type="SAM" id="Phobius"/>
    </source>
</evidence>